<keyword evidence="4" id="KW-1185">Reference proteome</keyword>
<evidence type="ECO:0000259" key="2">
    <source>
        <dbReference type="Pfam" id="PF25874"/>
    </source>
</evidence>
<dbReference type="GO" id="GO:0051177">
    <property type="term" value="P:meiotic sister chromatid cohesion"/>
    <property type="evidence" value="ECO:0007669"/>
    <property type="project" value="InterPro"/>
</dbReference>
<dbReference type="GO" id="GO:0003824">
    <property type="term" value="F:catalytic activity"/>
    <property type="evidence" value="ECO:0007669"/>
    <property type="project" value="InterPro"/>
</dbReference>
<dbReference type="GO" id="GO:0006281">
    <property type="term" value="P:DNA repair"/>
    <property type="evidence" value="ECO:0007669"/>
    <property type="project" value="InterPro"/>
</dbReference>
<dbReference type="STRING" id="3750.A0A498KN71"/>
<dbReference type="PANTHER" id="PTHR46740:SF1">
    <property type="entry name" value="DYAD PROTEIN"/>
    <property type="match status" value="1"/>
</dbReference>
<proteinExistence type="predicted"/>
<name>A0A498KN71_MALDO</name>
<feature type="region of interest" description="Disordered" evidence="1">
    <location>
        <begin position="46"/>
        <end position="68"/>
    </location>
</feature>
<dbReference type="InterPro" id="IPR044221">
    <property type="entry name" value="DYAD/AMEIOTIC1"/>
</dbReference>
<gene>
    <name evidence="3" type="ORF">DVH24_023389</name>
</gene>
<feature type="domain" description="PTC1-like winged helix-turn-helix" evidence="2">
    <location>
        <begin position="111"/>
        <end position="188"/>
    </location>
</feature>
<dbReference type="EMBL" id="RDQH01000327">
    <property type="protein sequence ID" value="RXI09228.1"/>
    <property type="molecule type" value="Genomic_DNA"/>
</dbReference>
<dbReference type="Gene3D" id="1.10.340.30">
    <property type="entry name" value="Hypothetical protein, domain 2"/>
    <property type="match status" value="1"/>
</dbReference>
<dbReference type="AlphaFoldDB" id="A0A498KN71"/>
<dbReference type="InterPro" id="IPR011257">
    <property type="entry name" value="DNA_glycosylase"/>
</dbReference>
<evidence type="ECO:0000256" key="1">
    <source>
        <dbReference type="SAM" id="MobiDB-lite"/>
    </source>
</evidence>
<evidence type="ECO:0000313" key="4">
    <source>
        <dbReference type="Proteomes" id="UP000290289"/>
    </source>
</evidence>
<dbReference type="Proteomes" id="UP000290289">
    <property type="component" value="Chromosome 1"/>
</dbReference>
<sequence>MEPIALSDRGIGIAIILLCTEVVGDWQSAEILYWFQLGDTQMAQHEENKTQLSSSISEEENSTHEVKAVKTEPLEIPEIKKRKCLSRSELKELRKHHFIRRGQVVLRYICRYTGAEQTMLEILKAEDEAFGNPISRRDLRMAARKRIGDTGLLDHLLKHLDGKVALGGTERFRRWFNTSGRMEYCLESADLANIRWEARVHDPYWIPSSRLMPGGGPLDDSVSAGELKLLKAEVDTMKRSCFYLRFLEGYAECVVTRVAYVCGSLDNFEELMKWKTKVKQQVVEMTNVLSDMQGPKQNTVSKPEESEQWEDWLESTNLDSFQGNELVPWFESNNLVNSEEEVIIQDPYLALPLRSKHGDGSSQDLFCKIKEEMAEMERDVLELVPEKQREYQTNLTPDSSATANSKSDLDNLVVFQEMFQELFNWKSTTEQTLSEISNSMNVMKQNPKLLTPPAPQLPEDGNHCMQYHPCFINTVSAPKPVRPASNLHFKKNVRVEELSLPLGECMSTFNLEKAVCNHGFFMMAPNRWVPSSKTLERPLRLADSTTCVTVSIQHPPNHTSLLIQVYDHIHNLSFADKDAILQQVRRMLRISKKDERAIREYHEVHPEAKEKGCGRVFRSPTLFEDLVKCILLCNTKWSNTLQMARSLCELHTQVCNNNNAPAKQKQPINLKRKKEMLSNTWSPCKLNHQFSDDGSSFGNFPNAQELAGLDLDTLQNCSTSVLGYRANTILKLAKIMRLDDELGFQESLNIGFNDMFQKLKEIKGFGSFSCANALMCMGYYHKVHGRKDCDKTSAGKDAEEIYDKYAPFQCLAYLSELLDSYEGKFGKLSELPASSYHIISGRLERKGEEKTMMN</sequence>
<accession>A0A498KN71</accession>
<dbReference type="SUPFAM" id="SSF48150">
    <property type="entry name" value="DNA-glycosylase"/>
    <property type="match status" value="1"/>
</dbReference>
<evidence type="ECO:0000313" key="3">
    <source>
        <dbReference type="EMBL" id="RXI09228.1"/>
    </source>
</evidence>
<dbReference type="PANTHER" id="PTHR46740">
    <property type="entry name" value="PROTEIN DYAD"/>
    <property type="match status" value="1"/>
</dbReference>
<dbReference type="InterPro" id="IPR059080">
    <property type="entry name" value="WHD_PTC1"/>
</dbReference>
<organism evidence="3 4">
    <name type="scientific">Malus domestica</name>
    <name type="common">Apple</name>
    <name type="synonym">Pyrus malus</name>
    <dbReference type="NCBI Taxonomy" id="3750"/>
    <lineage>
        <taxon>Eukaryota</taxon>
        <taxon>Viridiplantae</taxon>
        <taxon>Streptophyta</taxon>
        <taxon>Embryophyta</taxon>
        <taxon>Tracheophyta</taxon>
        <taxon>Spermatophyta</taxon>
        <taxon>Magnoliopsida</taxon>
        <taxon>eudicotyledons</taxon>
        <taxon>Gunneridae</taxon>
        <taxon>Pentapetalae</taxon>
        <taxon>rosids</taxon>
        <taxon>fabids</taxon>
        <taxon>Rosales</taxon>
        <taxon>Rosaceae</taxon>
        <taxon>Amygdaloideae</taxon>
        <taxon>Maleae</taxon>
        <taxon>Malus</taxon>
    </lineage>
</organism>
<dbReference type="GO" id="GO:0007131">
    <property type="term" value="P:reciprocal meiotic recombination"/>
    <property type="evidence" value="ECO:0007669"/>
    <property type="project" value="InterPro"/>
</dbReference>
<dbReference type="Pfam" id="PF25874">
    <property type="entry name" value="WHD_plant_repro"/>
    <property type="match status" value="1"/>
</dbReference>
<protein>
    <recommendedName>
        <fullName evidence="2">PTC1-like winged helix-turn-helix domain-containing protein</fullName>
    </recommendedName>
</protein>
<reference evidence="3 4" key="1">
    <citation type="submission" date="2018-10" db="EMBL/GenBank/DDBJ databases">
        <title>A high-quality apple genome assembly.</title>
        <authorList>
            <person name="Hu J."/>
        </authorList>
    </citation>
    <scope>NUCLEOTIDE SEQUENCE [LARGE SCALE GENOMIC DNA]</scope>
    <source>
        <strain evidence="4">cv. HFTH1</strain>
        <tissue evidence="3">Young leaf</tissue>
    </source>
</reference>
<comment type="caution">
    <text evidence="3">The sequence shown here is derived from an EMBL/GenBank/DDBJ whole genome shotgun (WGS) entry which is preliminary data.</text>
</comment>